<evidence type="ECO:0000313" key="1">
    <source>
        <dbReference type="EMBL" id="EET62776.1"/>
    </source>
</evidence>
<accession>C6L937</accession>
<dbReference type="Proteomes" id="UP000005561">
    <property type="component" value="Unassembled WGS sequence"/>
</dbReference>
<dbReference type="OrthoDB" id="2067157at2"/>
<sequence>MKTADTQKNIVKTANIKKSIIKTAGIAAALLALVFVSIQGTLAYLTSRESLANTFTVGDLEIGLKEPDWDPEDGDGVNVYPGYSVYKNPTVKNITSDKNGEEPCYARMRILLADSSGTPVTDAGRLALMKAMIRYDSTYTGSYEQTGTAKKLVQGRIPGYSLAELETLPMINPLFEIDTERTTENEIVCNYMGDDAKGILKIGEQAVLFTTLALPTEWKNEQIRTLGDFQIIVKAEAIQASGFAGQKEALAALDEEMRTEPGTVSGDA</sequence>
<organism evidence="1 2">
    <name type="scientific">Marvinbryantia formatexigens DSM 14469</name>
    <dbReference type="NCBI Taxonomy" id="478749"/>
    <lineage>
        <taxon>Bacteria</taxon>
        <taxon>Bacillati</taxon>
        <taxon>Bacillota</taxon>
        <taxon>Clostridia</taxon>
        <taxon>Lachnospirales</taxon>
        <taxon>Lachnospiraceae</taxon>
        <taxon>Marvinbryantia</taxon>
    </lineage>
</organism>
<comment type="caution">
    <text evidence="1">The sequence shown here is derived from an EMBL/GenBank/DDBJ whole genome shotgun (WGS) entry which is preliminary data.</text>
</comment>
<proteinExistence type="predicted"/>
<dbReference type="InterPro" id="IPR023833">
    <property type="entry name" value="Signal_pept_SipW-depend-type"/>
</dbReference>
<reference evidence="1" key="1">
    <citation type="submission" date="2009-07" db="EMBL/GenBank/DDBJ databases">
        <authorList>
            <person name="Weinstock G."/>
            <person name="Sodergren E."/>
            <person name="Clifton S."/>
            <person name="Fulton L."/>
            <person name="Fulton B."/>
            <person name="Courtney L."/>
            <person name="Fronick C."/>
            <person name="Harrison M."/>
            <person name="Strong C."/>
            <person name="Farmer C."/>
            <person name="Delahaunty K."/>
            <person name="Markovic C."/>
            <person name="Hall O."/>
            <person name="Minx P."/>
            <person name="Tomlinson C."/>
            <person name="Mitreva M."/>
            <person name="Nelson J."/>
            <person name="Hou S."/>
            <person name="Wollam A."/>
            <person name="Pepin K.H."/>
            <person name="Johnson M."/>
            <person name="Bhonagiri V."/>
            <person name="Nash W.E."/>
            <person name="Warren W."/>
            <person name="Chinwalla A."/>
            <person name="Mardis E.R."/>
            <person name="Wilson R.K."/>
        </authorList>
    </citation>
    <scope>NUCLEOTIDE SEQUENCE [LARGE SCALE GENOMIC DNA]</scope>
    <source>
        <strain evidence="1">DSM 14469</strain>
    </source>
</reference>
<keyword evidence="2" id="KW-1185">Reference proteome</keyword>
<evidence type="ECO:0008006" key="3">
    <source>
        <dbReference type="Google" id="ProtNLM"/>
    </source>
</evidence>
<dbReference type="EMBL" id="ACCL02000001">
    <property type="protein sequence ID" value="EET62776.1"/>
    <property type="molecule type" value="Genomic_DNA"/>
</dbReference>
<dbReference type="NCBIfam" id="TIGR04088">
    <property type="entry name" value="cognate_SipW"/>
    <property type="match status" value="1"/>
</dbReference>
<evidence type="ECO:0000313" key="2">
    <source>
        <dbReference type="Proteomes" id="UP000005561"/>
    </source>
</evidence>
<name>C6L937_9FIRM</name>
<dbReference type="RefSeq" id="WP_006859928.1">
    <property type="nucleotide sequence ID" value="NZ_ACCL02000001.1"/>
</dbReference>
<protein>
    <recommendedName>
        <fullName evidence="3">SipW-cognate class signal peptide</fullName>
    </recommendedName>
</protein>
<dbReference type="STRING" id="168384.SAMN05660368_01749"/>
<dbReference type="AlphaFoldDB" id="C6L937"/>
<gene>
    <name evidence="1" type="ORF">BRYFOR_05127</name>
</gene>